<dbReference type="Pfam" id="PF06240">
    <property type="entry name" value="COXG"/>
    <property type="match status" value="1"/>
</dbReference>
<comment type="caution">
    <text evidence="2">The sequence shown here is derived from an EMBL/GenBank/DDBJ whole genome shotgun (WGS) entry which is preliminary data.</text>
</comment>
<dbReference type="InterPro" id="IPR023393">
    <property type="entry name" value="START-like_dom_sf"/>
</dbReference>
<reference evidence="2 3" key="1">
    <citation type="submission" date="2018-10" db="EMBL/GenBank/DDBJ databases">
        <title>Natrarchaeobius chitinivorans gen. nov., sp. nov., and Natrarchaeobius haloalkaliphilus sp. nov., alkaliphilic, chitin-utilizing haloarchaea from hypersaline alkaline lakes.</title>
        <authorList>
            <person name="Sorokin D.Y."/>
            <person name="Elcheninov A.G."/>
            <person name="Kostrikina N.A."/>
            <person name="Bale N.J."/>
            <person name="Sinninghe Damste J.S."/>
            <person name="Khijniak T.V."/>
            <person name="Kublanov I.V."/>
            <person name="Toshchakov S.V."/>
        </authorList>
    </citation>
    <scope>NUCLEOTIDE SEQUENCE [LARGE SCALE GENOMIC DNA]</scope>
    <source>
        <strain evidence="2 3">AArcht-Sl</strain>
    </source>
</reference>
<proteinExistence type="predicted"/>
<dbReference type="EMBL" id="REFY01000001">
    <property type="protein sequence ID" value="RQG93105.1"/>
    <property type="molecule type" value="Genomic_DNA"/>
</dbReference>
<feature type="region of interest" description="Disordered" evidence="1">
    <location>
        <begin position="139"/>
        <end position="165"/>
    </location>
</feature>
<dbReference type="PANTHER" id="PTHR38588:SF1">
    <property type="entry name" value="BLL0334 PROTEIN"/>
    <property type="match status" value="1"/>
</dbReference>
<dbReference type="AlphaFoldDB" id="A0A3N6P9X3"/>
<keyword evidence="3" id="KW-1185">Reference proteome</keyword>
<dbReference type="InterPro" id="IPR010419">
    <property type="entry name" value="CO_DH_gsu"/>
</dbReference>
<dbReference type="SUPFAM" id="SSF55961">
    <property type="entry name" value="Bet v1-like"/>
    <property type="match status" value="1"/>
</dbReference>
<name>A0A3N6P9X3_9EURY</name>
<dbReference type="Proteomes" id="UP000273828">
    <property type="component" value="Unassembled WGS sequence"/>
</dbReference>
<feature type="compositionally biased region" description="Acidic residues" evidence="1">
    <location>
        <begin position="153"/>
        <end position="165"/>
    </location>
</feature>
<evidence type="ECO:0000256" key="1">
    <source>
        <dbReference type="SAM" id="MobiDB-lite"/>
    </source>
</evidence>
<organism evidence="2 3">
    <name type="scientific">Natrarchaeobius halalkaliphilus</name>
    <dbReference type="NCBI Taxonomy" id="1679091"/>
    <lineage>
        <taxon>Archaea</taxon>
        <taxon>Methanobacteriati</taxon>
        <taxon>Methanobacteriota</taxon>
        <taxon>Stenosarchaea group</taxon>
        <taxon>Halobacteria</taxon>
        <taxon>Halobacteriales</taxon>
        <taxon>Natrialbaceae</taxon>
        <taxon>Natrarchaeobius</taxon>
    </lineage>
</organism>
<sequence>MEQSREELWPYFTDPDVLAECAPGCTEMVLESPHEITAVLAVGVGSVKPEFNVDAIVTRLEHPELLELKAEGNAPRNEFELTATMEMIGRDDGGTTVAWQANADVSGTIVSLGGRALQSVTNRLVKKYFADMQAAVESGEGAESKLETAPQEVLEDVDTDLEEAA</sequence>
<gene>
    <name evidence="2" type="ORF">EA462_02560</name>
</gene>
<evidence type="ECO:0000313" key="2">
    <source>
        <dbReference type="EMBL" id="RQG93105.1"/>
    </source>
</evidence>
<evidence type="ECO:0000313" key="3">
    <source>
        <dbReference type="Proteomes" id="UP000273828"/>
    </source>
</evidence>
<accession>A0A3N6P9X3</accession>
<dbReference type="OrthoDB" id="194810at2157"/>
<dbReference type="Gene3D" id="3.30.530.20">
    <property type="match status" value="1"/>
</dbReference>
<protein>
    <submittedName>
        <fullName evidence="2">Carbon monoxide dehydrogenase</fullName>
    </submittedName>
</protein>
<dbReference type="PANTHER" id="PTHR38588">
    <property type="entry name" value="BLL0334 PROTEIN"/>
    <property type="match status" value="1"/>
</dbReference>